<proteinExistence type="predicted"/>
<reference evidence="1" key="1">
    <citation type="submission" date="2014-11" db="EMBL/GenBank/DDBJ databases">
        <authorList>
            <person name="Amaro Gonzalez C."/>
        </authorList>
    </citation>
    <scope>NUCLEOTIDE SEQUENCE</scope>
</reference>
<evidence type="ECO:0000313" key="1">
    <source>
        <dbReference type="EMBL" id="JAH58004.1"/>
    </source>
</evidence>
<sequence length="43" mass="5081">MSKAKYKFSNFLLSKQKAKKETTPIFQLPKMCYLKATLYFMAI</sequence>
<protein>
    <submittedName>
        <fullName evidence="1">Uncharacterized protein</fullName>
    </submittedName>
</protein>
<dbReference type="EMBL" id="GBXM01050573">
    <property type="protein sequence ID" value="JAH58004.1"/>
    <property type="molecule type" value="Transcribed_RNA"/>
</dbReference>
<reference evidence="1" key="2">
    <citation type="journal article" date="2015" name="Fish Shellfish Immunol.">
        <title>Early steps in the European eel (Anguilla anguilla)-Vibrio vulnificus interaction in the gills: Role of the RtxA13 toxin.</title>
        <authorList>
            <person name="Callol A."/>
            <person name="Pajuelo D."/>
            <person name="Ebbesson L."/>
            <person name="Teles M."/>
            <person name="MacKenzie S."/>
            <person name="Amaro C."/>
        </authorList>
    </citation>
    <scope>NUCLEOTIDE SEQUENCE</scope>
</reference>
<accession>A0A0E9TWE5</accession>
<name>A0A0E9TWE5_ANGAN</name>
<dbReference type="AlphaFoldDB" id="A0A0E9TWE5"/>
<organism evidence="1">
    <name type="scientific">Anguilla anguilla</name>
    <name type="common">European freshwater eel</name>
    <name type="synonym">Muraena anguilla</name>
    <dbReference type="NCBI Taxonomy" id="7936"/>
    <lineage>
        <taxon>Eukaryota</taxon>
        <taxon>Metazoa</taxon>
        <taxon>Chordata</taxon>
        <taxon>Craniata</taxon>
        <taxon>Vertebrata</taxon>
        <taxon>Euteleostomi</taxon>
        <taxon>Actinopterygii</taxon>
        <taxon>Neopterygii</taxon>
        <taxon>Teleostei</taxon>
        <taxon>Anguilliformes</taxon>
        <taxon>Anguillidae</taxon>
        <taxon>Anguilla</taxon>
    </lineage>
</organism>